<dbReference type="NCBIfam" id="TIGR01845">
    <property type="entry name" value="outer_NodT"/>
    <property type="match status" value="1"/>
</dbReference>
<evidence type="ECO:0000256" key="1">
    <source>
        <dbReference type="ARBA" id="ARBA00007613"/>
    </source>
</evidence>
<comment type="similarity">
    <text evidence="1 2">Belongs to the outer membrane factor (OMF) (TC 1.B.17) family.</text>
</comment>
<evidence type="ECO:0000313" key="3">
    <source>
        <dbReference type="EMBL" id="ABG57826.1"/>
    </source>
</evidence>
<dbReference type="InterPro" id="IPR010131">
    <property type="entry name" value="MdtP/NodT-like"/>
</dbReference>
<dbReference type="InterPro" id="IPR003423">
    <property type="entry name" value="OMP_efflux"/>
</dbReference>
<keyword evidence="2" id="KW-0732">Signal</keyword>
<dbReference type="SUPFAM" id="SSF56954">
    <property type="entry name" value="Outer membrane efflux proteins (OEP)"/>
    <property type="match status" value="1"/>
</dbReference>
<dbReference type="Gene3D" id="2.20.200.10">
    <property type="entry name" value="Outer membrane efflux proteins (OEP)"/>
    <property type="match status" value="1"/>
</dbReference>
<proteinExistence type="inferred from homology"/>
<dbReference type="KEGG" id="chu:CHU_0539"/>
<dbReference type="Proteomes" id="UP000001822">
    <property type="component" value="Chromosome"/>
</dbReference>
<keyword evidence="2" id="KW-1134">Transmembrane beta strand</keyword>
<keyword evidence="2" id="KW-0812">Transmembrane</keyword>
<evidence type="ECO:0000313" key="4">
    <source>
        <dbReference type="Proteomes" id="UP000001822"/>
    </source>
</evidence>
<dbReference type="PANTHER" id="PTHR30203">
    <property type="entry name" value="OUTER MEMBRANE CATION EFFLUX PROTEIN"/>
    <property type="match status" value="1"/>
</dbReference>
<accession>A0A6N4SNH7</accession>
<dbReference type="GO" id="GO:0005886">
    <property type="term" value="C:plasma membrane"/>
    <property type="evidence" value="ECO:0007669"/>
    <property type="project" value="UniProtKB-SubCell"/>
</dbReference>
<keyword evidence="4" id="KW-1185">Reference proteome</keyword>
<dbReference type="OrthoDB" id="9770517at2"/>
<feature type="chain" id="PRO_5027142862" evidence="2">
    <location>
        <begin position="24"/>
        <end position="496"/>
    </location>
</feature>
<keyword evidence="2" id="KW-0564">Palmitate</keyword>
<protein>
    <submittedName>
        <fullName evidence="3">Outer membrane lipoprotein</fullName>
    </submittedName>
</protein>
<sequence length="496" mass="55255">MKRLNLFIYLVLAGLLYTNCVSTKQTPQAAMAPLPSTFAVIPDSLKMASAGDSTAAKQKEDSSTVAAINWREYFKDSTLIGLIDTALKNNLDIQVAYQRILVARANVKRTKGASAPFISGAVSAGQQNYGDYTQEGVGNYDTNFSPNVTDEQHMSPDLRDLYLRLETSWEVDAWGKLKNKRRAAKAKYLASVEGKNWVVTNMIAEIATTFYELLALDYELSIINETIILQTNQLSIVETQKEAGRANELAVKQFEAQVLHSKGLQIEISQRIVEAENRINYLLGRFPQPIERDVNHFILTSPQQISVGIPSNLLSNRPDIKQAEYELKASKANVKAAKAAFYPSLTITGALGFRSFNPNYFITPQALVNNIFGGLVAPLVNQSAIKASFRTAKAEQVEAMYNYQKAILNGYIEVYNQMVYINNLNRIYDLKDQEVAVLTTSIETASELFLTGRATYLEIIITRSAALQSRLELINIKKRQFNSVVNIYKALGGGWK</sequence>
<dbReference type="Gene3D" id="1.20.1600.10">
    <property type="entry name" value="Outer membrane efflux proteins (OEP)"/>
    <property type="match status" value="1"/>
</dbReference>
<dbReference type="GO" id="GO:0015562">
    <property type="term" value="F:efflux transmembrane transporter activity"/>
    <property type="evidence" value="ECO:0007669"/>
    <property type="project" value="InterPro"/>
</dbReference>
<feature type="signal peptide" evidence="2">
    <location>
        <begin position="1"/>
        <end position="23"/>
    </location>
</feature>
<dbReference type="EMBL" id="CP000383">
    <property type="protein sequence ID" value="ABG57826.1"/>
    <property type="molecule type" value="Genomic_DNA"/>
</dbReference>
<dbReference type="AlphaFoldDB" id="A0A6N4SNH7"/>
<gene>
    <name evidence="3" type="primary">cusC</name>
    <name evidence="3" type="ordered locus">CHU_0539</name>
</gene>
<dbReference type="RefSeq" id="WP_011583942.1">
    <property type="nucleotide sequence ID" value="NC_008255.1"/>
</dbReference>
<organism evidence="3 4">
    <name type="scientific">Cytophaga hutchinsonii (strain ATCC 33406 / DSM 1761 / CIP 103989 / NBRC 15051 / NCIMB 9469 / D465)</name>
    <dbReference type="NCBI Taxonomy" id="269798"/>
    <lineage>
        <taxon>Bacteria</taxon>
        <taxon>Pseudomonadati</taxon>
        <taxon>Bacteroidota</taxon>
        <taxon>Cytophagia</taxon>
        <taxon>Cytophagales</taxon>
        <taxon>Cytophagaceae</taxon>
        <taxon>Cytophaga</taxon>
    </lineage>
</organism>
<reference evidence="3 4" key="1">
    <citation type="journal article" date="2007" name="Appl. Environ. Microbiol.">
        <title>Genome sequence of the cellulolytic gliding bacterium Cytophaga hutchinsonii.</title>
        <authorList>
            <person name="Xie G."/>
            <person name="Bruce D.C."/>
            <person name="Challacombe J.F."/>
            <person name="Chertkov O."/>
            <person name="Detter J.C."/>
            <person name="Gilna P."/>
            <person name="Han C.S."/>
            <person name="Lucas S."/>
            <person name="Misra M."/>
            <person name="Myers G.L."/>
            <person name="Richardson P."/>
            <person name="Tapia R."/>
            <person name="Thayer N."/>
            <person name="Thompson L.S."/>
            <person name="Brettin T.S."/>
            <person name="Henrissat B."/>
            <person name="Wilson D.B."/>
            <person name="McBride M.J."/>
        </authorList>
    </citation>
    <scope>NUCLEOTIDE SEQUENCE [LARGE SCALE GENOMIC DNA]</scope>
    <source>
        <strain evidence="4">ATCC 33406 / DSM 1761 / CIP 103989 / NBRC 15051 / NCIMB 9469 / D465</strain>
    </source>
</reference>
<name>A0A6N4SNH7_CYTH3</name>
<evidence type="ECO:0000256" key="2">
    <source>
        <dbReference type="RuleBase" id="RU362097"/>
    </source>
</evidence>
<keyword evidence="2" id="KW-0472">Membrane</keyword>
<keyword evidence="2 3" id="KW-0449">Lipoprotein</keyword>
<dbReference type="Pfam" id="PF02321">
    <property type="entry name" value="OEP"/>
    <property type="match status" value="2"/>
</dbReference>
<dbReference type="PANTHER" id="PTHR30203:SF30">
    <property type="entry name" value="OUTER MEMBRANE PROTEIN-RELATED"/>
    <property type="match status" value="1"/>
</dbReference>
<comment type="subcellular location">
    <subcellularLocation>
        <location evidence="2">Cell membrane</location>
        <topology evidence="2">Lipid-anchor</topology>
    </subcellularLocation>
</comment>